<dbReference type="InterPro" id="IPR018639">
    <property type="entry name" value="DUF2062"/>
</dbReference>
<dbReference type="EMBL" id="STGV01000001">
    <property type="protein sequence ID" value="THV25898.1"/>
    <property type="molecule type" value="Genomic_DNA"/>
</dbReference>
<dbReference type="Pfam" id="PF09835">
    <property type="entry name" value="DUF2062"/>
    <property type="match status" value="1"/>
</dbReference>
<accession>A0A4S8P6J8</accession>
<gene>
    <name evidence="3" type="ORF">FAA97_06040</name>
</gene>
<dbReference type="Proteomes" id="UP000308828">
    <property type="component" value="Unassembled WGS sequence"/>
</dbReference>
<dbReference type="OrthoDB" id="7360463at2"/>
<feature type="transmembrane region" description="Helical" evidence="1">
    <location>
        <begin position="36"/>
        <end position="58"/>
    </location>
</feature>
<evidence type="ECO:0000313" key="3">
    <source>
        <dbReference type="EMBL" id="THV25898.1"/>
    </source>
</evidence>
<proteinExistence type="predicted"/>
<feature type="domain" description="DUF2062" evidence="2">
    <location>
        <begin position="27"/>
        <end position="173"/>
    </location>
</feature>
<evidence type="ECO:0000313" key="4">
    <source>
        <dbReference type="Proteomes" id="UP000308828"/>
    </source>
</evidence>
<organism evidence="3 4">
    <name type="scientific">Peteryoungia ipomoeae</name>
    <dbReference type="NCBI Taxonomy" id="1210932"/>
    <lineage>
        <taxon>Bacteria</taxon>
        <taxon>Pseudomonadati</taxon>
        <taxon>Pseudomonadota</taxon>
        <taxon>Alphaproteobacteria</taxon>
        <taxon>Hyphomicrobiales</taxon>
        <taxon>Rhizobiaceae</taxon>
        <taxon>Peteryoungia</taxon>
    </lineage>
</organism>
<sequence length="193" mass="21327">MLFRRRNPLPFSVKLREFLWPRKGFARPFRYVGKRILRLTATPHAIAAGVVAGVIASWTPFIGLHFLLAFAIAYLLAGNMVAAALGTAFGNPLTFPFIWAVTWEVGHRILGHGDPGNRQINLEHLFSTSGLANLWQPFLKPMLVGAVPLAAISGIVLYIVIYKAVAAFQGRRRHRLAERARARLSDAFEGASV</sequence>
<comment type="caution">
    <text evidence="3">The sequence shown here is derived from an EMBL/GenBank/DDBJ whole genome shotgun (WGS) entry which is preliminary data.</text>
</comment>
<keyword evidence="4" id="KW-1185">Reference proteome</keyword>
<protein>
    <submittedName>
        <fullName evidence="3">DUF2062 domain-containing protein</fullName>
    </submittedName>
</protein>
<dbReference type="PANTHER" id="PTHR40547:SF1">
    <property type="entry name" value="SLL0298 PROTEIN"/>
    <property type="match status" value="1"/>
</dbReference>
<reference evidence="3 4" key="1">
    <citation type="submission" date="2019-04" db="EMBL/GenBank/DDBJ databases">
        <title>Genome sequence of strain shin9-1.</title>
        <authorList>
            <person name="Gao J."/>
            <person name="Sun J."/>
        </authorList>
    </citation>
    <scope>NUCLEOTIDE SEQUENCE [LARGE SCALE GENOMIC DNA]</scope>
    <source>
        <strain evidence="4">shin9-1</strain>
    </source>
</reference>
<dbReference type="RefSeq" id="WP_136597729.1">
    <property type="nucleotide sequence ID" value="NZ_STGV01000001.1"/>
</dbReference>
<name>A0A4S8P6J8_9HYPH</name>
<keyword evidence="1" id="KW-0812">Transmembrane</keyword>
<feature type="transmembrane region" description="Helical" evidence="1">
    <location>
        <begin position="142"/>
        <end position="165"/>
    </location>
</feature>
<keyword evidence="1" id="KW-1133">Transmembrane helix</keyword>
<dbReference type="PANTHER" id="PTHR40547">
    <property type="entry name" value="SLL0298 PROTEIN"/>
    <property type="match status" value="1"/>
</dbReference>
<evidence type="ECO:0000259" key="2">
    <source>
        <dbReference type="Pfam" id="PF09835"/>
    </source>
</evidence>
<dbReference type="AlphaFoldDB" id="A0A4S8P6J8"/>
<keyword evidence="1" id="KW-0472">Membrane</keyword>
<evidence type="ECO:0000256" key="1">
    <source>
        <dbReference type="SAM" id="Phobius"/>
    </source>
</evidence>